<accession>A0A2S7YPE7</accession>
<reference evidence="2 3" key="1">
    <citation type="submission" date="2016-07" db="EMBL/GenBank/DDBJ databases">
        <title>Comparative genomics of the entomopathogenic fungus Beauveria bassiana.</title>
        <authorList>
            <person name="Valero Jimenez C.A."/>
            <person name="Zwaan B.J."/>
            <person name="Van Kan J.A."/>
            <person name="Takken W."/>
            <person name="Debets A.J."/>
            <person name="Schoustra S.E."/>
            <person name="Koenraadt C.J."/>
        </authorList>
    </citation>
    <scope>NUCLEOTIDE SEQUENCE [LARGE SCALE GENOMIC DNA]</scope>
    <source>
        <strain evidence="2 3">ARSEF 8028</strain>
    </source>
</reference>
<feature type="chain" id="PRO_5015630587" evidence="1">
    <location>
        <begin position="21"/>
        <end position="98"/>
    </location>
</feature>
<dbReference type="OrthoDB" id="4939837at2759"/>
<comment type="caution">
    <text evidence="2">The sequence shown here is derived from an EMBL/GenBank/DDBJ whole genome shotgun (WGS) entry which is preliminary data.</text>
</comment>
<protein>
    <submittedName>
        <fullName evidence="2">Uncharacterized protein</fullName>
    </submittedName>
</protein>
<dbReference type="AlphaFoldDB" id="A0A2S7YPE7"/>
<keyword evidence="1" id="KW-0732">Signal</keyword>
<sequence>MVRIAAVALLAFAVFPLAAPQAPDDANEPILDFEGNPLSEAKQEEFLKLDQEGQKKFDELVATYTKQQQDIDQDLKVISAKQSDILGIPKSDEEEFTP</sequence>
<gene>
    <name evidence="2" type="ORF">BB8028_0010g00500</name>
</gene>
<evidence type="ECO:0000256" key="1">
    <source>
        <dbReference type="SAM" id="SignalP"/>
    </source>
</evidence>
<proteinExistence type="predicted"/>
<evidence type="ECO:0000313" key="3">
    <source>
        <dbReference type="Proteomes" id="UP000237441"/>
    </source>
</evidence>
<organism evidence="2 3">
    <name type="scientific">Beauveria bassiana</name>
    <name type="common">White muscardine disease fungus</name>
    <name type="synonym">Tritirachium shiotae</name>
    <dbReference type="NCBI Taxonomy" id="176275"/>
    <lineage>
        <taxon>Eukaryota</taxon>
        <taxon>Fungi</taxon>
        <taxon>Dikarya</taxon>
        <taxon>Ascomycota</taxon>
        <taxon>Pezizomycotina</taxon>
        <taxon>Sordariomycetes</taxon>
        <taxon>Hypocreomycetidae</taxon>
        <taxon>Hypocreales</taxon>
        <taxon>Cordycipitaceae</taxon>
        <taxon>Beauveria</taxon>
    </lineage>
</organism>
<feature type="signal peptide" evidence="1">
    <location>
        <begin position="1"/>
        <end position="20"/>
    </location>
</feature>
<evidence type="ECO:0000313" key="2">
    <source>
        <dbReference type="EMBL" id="PQK18061.1"/>
    </source>
</evidence>
<name>A0A2S7YPE7_BEABA</name>
<dbReference type="Proteomes" id="UP000237441">
    <property type="component" value="Unassembled WGS sequence"/>
</dbReference>
<dbReference type="EMBL" id="JRHA01000010">
    <property type="protein sequence ID" value="PQK18061.1"/>
    <property type="molecule type" value="Genomic_DNA"/>
</dbReference>